<keyword evidence="3 5" id="KW-0175">Coiled coil</keyword>
<evidence type="ECO:0000256" key="1">
    <source>
        <dbReference type="ARBA" id="ARBA00005805"/>
    </source>
</evidence>
<reference evidence="6" key="2">
    <citation type="submission" date="2025-09" db="UniProtKB">
        <authorList>
            <consortium name="Ensembl"/>
        </authorList>
    </citation>
    <scope>IDENTIFICATION</scope>
</reference>
<dbReference type="GO" id="GO:0036159">
    <property type="term" value="P:inner dynein arm assembly"/>
    <property type="evidence" value="ECO:0007669"/>
    <property type="project" value="InterPro"/>
</dbReference>
<dbReference type="Pfam" id="PF24161">
    <property type="entry name" value="CCDC39"/>
    <property type="match status" value="2"/>
</dbReference>
<comment type="function">
    <text evidence="4">Required for assembly of dynein regulatory complex (DRC) and inner dynein arm (IDA) complexes, which are responsible for ciliary beat regulation, thereby playing a central role in motility in cilia and flagella. Probably acts together with CCDC40 to form a molecular ruler that determines the 96 nanometer (nm) repeat length and arrangements of components in cilia and flagella. Not required for outer dynein arm complexes assembly.</text>
</comment>
<dbReference type="Ensembl" id="ENSGMOT00000067937.1">
    <property type="protein sequence ID" value="ENSGMOP00000048277.1"/>
    <property type="gene ID" value="ENSGMOG00000002869.2"/>
</dbReference>
<reference evidence="6" key="1">
    <citation type="submission" date="2025-08" db="UniProtKB">
        <authorList>
            <consortium name="Ensembl"/>
        </authorList>
    </citation>
    <scope>IDENTIFICATION</scope>
</reference>
<keyword evidence="7" id="KW-1185">Reference proteome</keyword>
<sequence>MSSTVLAEVDWDGGFAIPVANAANKALQEEVSRLKDKKQALSDHLKNAIQELPRTEGLCQAKECETASEKHLKALSEREAGCLHKELARVERELGLLKEKKSSEENDISKASQKLEELRSQLNWDQQTLDGWLEESALRDEDTMALVKFSQQDERRIKSLTLAIEKKTVEANQRRKALDNELTETVSTQIALDKSAENFRQAHQERQELLRQWENTIKQMKRRDTEMQQCTLVSVPTQGKQAPHRAWKWGKAELQNAALEDKLSKVTQTALSVEERALQLDQLLRDEDQVTKELDMQLQHHREALFGQRQNLQALRSKEKDLTAQILGSKAALASLKGHMGKLDQNLLKQQEIIYNQNIQIQQLESKVARLLGEVNTEEKQALEQETAQLTSALEQRTRTAQLLSIQLKELQVFFCPTKNREMTTKMEELQLFNDTSDKELKKLRTTKQDTMVEENMVKLALRRLRDLLYNRADGVLSREKRRLQLQTAMKEREEEIRVHRQMLAKEMKIAQKERQELSVEVNQRLSKVDMMKKCYEVLTISMVTPEGEEDKSQAYYIIKAAQEKEGLRRKGDDLDAKIRKMETEIPALDNTIQLVNNCNSSYRKSFHRVFESGPEQEEKSRLEEQLRAAEEKQRYRRRQIRELQDDLQYSLGPSVCVHACAFCVYGFKLSLGVARPQCSKLTRETRSAKSGAGRSFEERDMELRETRDFNRSVGRTLLEAVEDTPPLRASIHQYFLQVVLTACVVVV</sequence>
<evidence type="ECO:0000256" key="5">
    <source>
        <dbReference type="SAM" id="Coils"/>
    </source>
</evidence>
<comment type="similarity">
    <text evidence="1">Belongs to the CCDC39 family.</text>
</comment>
<protein>
    <recommendedName>
        <fullName evidence="2">Coiled-coil domain-containing protein 39</fullName>
    </recommendedName>
</protein>
<evidence type="ECO:0000256" key="4">
    <source>
        <dbReference type="ARBA" id="ARBA00045182"/>
    </source>
</evidence>
<evidence type="ECO:0000313" key="7">
    <source>
        <dbReference type="Proteomes" id="UP000694546"/>
    </source>
</evidence>
<accession>A0A8C5BK58</accession>
<dbReference type="GO" id="GO:0060287">
    <property type="term" value="P:epithelial cilium movement involved in determination of left/right asymmetry"/>
    <property type="evidence" value="ECO:0007669"/>
    <property type="project" value="TreeGrafter"/>
</dbReference>
<feature type="coiled-coil region" evidence="5">
    <location>
        <begin position="17"/>
        <end position="51"/>
    </location>
</feature>
<dbReference type="GO" id="GO:0005930">
    <property type="term" value="C:axoneme"/>
    <property type="evidence" value="ECO:0007669"/>
    <property type="project" value="InterPro"/>
</dbReference>
<proteinExistence type="inferred from homology"/>
<evidence type="ECO:0000256" key="2">
    <source>
        <dbReference type="ARBA" id="ARBA00016725"/>
    </source>
</evidence>
<dbReference type="GO" id="GO:0005576">
    <property type="term" value="C:extracellular region"/>
    <property type="evidence" value="ECO:0007669"/>
    <property type="project" value="GOC"/>
</dbReference>
<feature type="coiled-coil region" evidence="5">
    <location>
        <begin position="87"/>
        <end position="121"/>
    </location>
</feature>
<dbReference type="PANTHER" id="PTHR18962:SF0">
    <property type="entry name" value="COILED-COIL DOMAIN-CONTAINING PROTEIN 39"/>
    <property type="match status" value="1"/>
</dbReference>
<name>A0A8C5BK58_GADMO</name>
<dbReference type="PANTHER" id="PTHR18962">
    <property type="entry name" value="COILED-COIL DOMAIN-CONTAINING PROTEIN 39"/>
    <property type="match status" value="1"/>
</dbReference>
<evidence type="ECO:0000313" key="6">
    <source>
        <dbReference type="Ensembl" id="ENSGMOP00000048277.1"/>
    </source>
</evidence>
<dbReference type="GeneTree" id="ENSGT00390000015010"/>
<dbReference type="InterPro" id="IPR033290">
    <property type="entry name" value="CCDC39"/>
</dbReference>
<evidence type="ECO:0000256" key="3">
    <source>
        <dbReference type="ARBA" id="ARBA00023054"/>
    </source>
</evidence>
<dbReference type="AlphaFoldDB" id="A0A8C5BK58"/>
<dbReference type="Proteomes" id="UP000694546">
    <property type="component" value="Chromosome 8"/>
</dbReference>
<dbReference type="GO" id="GO:0060285">
    <property type="term" value="P:cilium-dependent cell motility"/>
    <property type="evidence" value="ECO:0007669"/>
    <property type="project" value="TreeGrafter"/>
</dbReference>
<organism evidence="6 7">
    <name type="scientific">Gadus morhua</name>
    <name type="common">Atlantic cod</name>
    <dbReference type="NCBI Taxonomy" id="8049"/>
    <lineage>
        <taxon>Eukaryota</taxon>
        <taxon>Metazoa</taxon>
        <taxon>Chordata</taxon>
        <taxon>Craniata</taxon>
        <taxon>Vertebrata</taxon>
        <taxon>Euteleostomi</taxon>
        <taxon>Actinopterygii</taxon>
        <taxon>Neopterygii</taxon>
        <taxon>Teleostei</taxon>
        <taxon>Neoteleostei</taxon>
        <taxon>Acanthomorphata</taxon>
        <taxon>Zeiogadaria</taxon>
        <taxon>Gadariae</taxon>
        <taxon>Gadiformes</taxon>
        <taxon>Gadoidei</taxon>
        <taxon>Gadidae</taxon>
        <taxon>Gadus</taxon>
    </lineage>
</organism>
<feature type="coiled-coil region" evidence="5">
    <location>
        <begin position="361"/>
        <end position="400"/>
    </location>
</feature>
<gene>
    <name evidence="6" type="primary">ccdc39</name>
</gene>
<feature type="coiled-coil region" evidence="5">
    <location>
        <begin position="192"/>
        <end position="223"/>
    </location>
</feature>